<dbReference type="GO" id="GO:0034338">
    <property type="term" value="F:short-chain carboxylesterase activity"/>
    <property type="evidence" value="ECO:0007669"/>
    <property type="project" value="TreeGrafter"/>
</dbReference>
<dbReference type="AlphaFoldDB" id="A0AAD9K6Y7"/>
<keyword evidence="4" id="KW-1185">Reference proteome</keyword>
<dbReference type="PANTHER" id="PTHR10794">
    <property type="entry name" value="ABHYDROLASE DOMAIN-CONTAINING PROTEIN"/>
    <property type="match status" value="1"/>
</dbReference>
<dbReference type="Pfam" id="PF12146">
    <property type="entry name" value="Hydrolase_4"/>
    <property type="match status" value="1"/>
</dbReference>
<protein>
    <recommendedName>
        <fullName evidence="2">Serine aminopeptidase S33 domain-containing protein</fullName>
    </recommendedName>
</protein>
<dbReference type="Proteomes" id="UP001208570">
    <property type="component" value="Unassembled WGS sequence"/>
</dbReference>
<dbReference type="InterPro" id="IPR022742">
    <property type="entry name" value="Hydrolase_4"/>
</dbReference>
<dbReference type="Gene3D" id="3.40.50.1820">
    <property type="entry name" value="alpha/beta hydrolase"/>
    <property type="match status" value="1"/>
</dbReference>
<name>A0AAD9K6Y7_9ANNE</name>
<dbReference type="InterPro" id="IPR029058">
    <property type="entry name" value="AB_hydrolase_fold"/>
</dbReference>
<organism evidence="3 4">
    <name type="scientific">Paralvinella palmiformis</name>
    <dbReference type="NCBI Taxonomy" id="53620"/>
    <lineage>
        <taxon>Eukaryota</taxon>
        <taxon>Metazoa</taxon>
        <taxon>Spiralia</taxon>
        <taxon>Lophotrochozoa</taxon>
        <taxon>Annelida</taxon>
        <taxon>Polychaeta</taxon>
        <taxon>Sedentaria</taxon>
        <taxon>Canalipalpata</taxon>
        <taxon>Terebellida</taxon>
        <taxon>Terebelliformia</taxon>
        <taxon>Alvinellidae</taxon>
        <taxon>Paralvinella</taxon>
    </lineage>
</organism>
<feature type="domain" description="Serine aminopeptidase S33" evidence="2">
    <location>
        <begin position="118"/>
        <end position="323"/>
    </location>
</feature>
<comment type="caution">
    <text evidence="3">The sequence shown here is derived from an EMBL/GenBank/DDBJ whole genome shotgun (WGS) entry which is preliminary data.</text>
</comment>
<gene>
    <name evidence="3" type="ORF">LSH36_48g04025</name>
</gene>
<proteinExistence type="inferred from homology"/>
<comment type="similarity">
    <text evidence="1">Belongs to the AB hydrolase superfamily. AB hydrolase 4 family.</text>
</comment>
<dbReference type="InterPro" id="IPR012020">
    <property type="entry name" value="ABHD4"/>
</dbReference>
<evidence type="ECO:0000313" key="4">
    <source>
        <dbReference type="Proteomes" id="UP001208570"/>
    </source>
</evidence>
<sequence length="375" mass="42150">MWMYCSICILILGSAIIFLVWYLKFIVAANAGAPKIYYTRSTLTKHILNHGKHMLRPLQVPFWNRNGHTQTILTYLAPRPNCKFSREYILLKDGGAVALDWIVELDGESRDFGNTDPILIVIPELGSDAYTVSPLCRLASKHGCRSVVFNRRGHGHSFLLTAKLQEPGDPSDLRSVVEYVQSQFPRSTLSAVAYGMGTNVLFSYMGEYGSSCRLSSVVCVSPGYEAEYILSRCLSFPYHFAMLYMSKRELAAHAASLSKVVNVAAAMATNSLIDFEELLYCRPAGYASMERYWEHNNPMREVDEVTIPVLCINSLDDPICKKRHIPYSLFTDCPNFMLLTTTTGGHCGFLEGSYLERWADKVAVDYILSVLSFTF</sequence>
<dbReference type="GO" id="GO:0047372">
    <property type="term" value="F:monoacylglycerol lipase activity"/>
    <property type="evidence" value="ECO:0007669"/>
    <property type="project" value="TreeGrafter"/>
</dbReference>
<reference evidence="3" key="1">
    <citation type="journal article" date="2023" name="Mol. Biol. Evol.">
        <title>Third-Generation Sequencing Reveals the Adaptive Role of the Epigenome in Three Deep-Sea Polychaetes.</title>
        <authorList>
            <person name="Perez M."/>
            <person name="Aroh O."/>
            <person name="Sun Y."/>
            <person name="Lan Y."/>
            <person name="Juniper S.K."/>
            <person name="Young C.R."/>
            <person name="Angers B."/>
            <person name="Qian P.Y."/>
        </authorList>
    </citation>
    <scope>NUCLEOTIDE SEQUENCE</scope>
    <source>
        <strain evidence="3">P08H-3</strain>
    </source>
</reference>
<dbReference type="SUPFAM" id="SSF53474">
    <property type="entry name" value="alpha/beta-Hydrolases"/>
    <property type="match status" value="1"/>
</dbReference>
<dbReference type="PIRSF" id="PIRSF005211">
    <property type="entry name" value="Ab_hydro_YheT"/>
    <property type="match status" value="1"/>
</dbReference>
<evidence type="ECO:0000259" key="2">
    <source>
        <dbReference type="Pfam" id="PF12146"/>
    </source>
</evidence>
<evidence type="ECO:0000313" key="3">
    <source>
        <dbReference type="EMBL" id="KAK2165575.1"/>
    </source>
</evidence>
<evidence type="ECO:0000256" key="1">
    <source>
        <dbReference type="ARBA" id="ARBA00010884"/>
    </source>
</evidence>
<accession>A0AAD9K6Y7</accession>
<dbReference type="InterPro" id="IPR050960">
    <property type="entry name" value="AB_hydrolase_4_sf"/>
</dbReference>
<dbReference type="PANTHER" id="PTHR10794:SF93">
    <property type="entry name" value="SERINE AMINOPEPTIDASE S33 DOMAIN-CONTAINING PROTEIN"/>
    <property type="match status" value="1"/>
</dbReference>
<dbReference type="EMBL" id="JAODUP010000048">
    <property type="protein sequence ID" value="KAK2165575.1"/>
    <property type="molecule type" value="Genomic_DNA"/>
</dbReference>